<accession>A0A5C0ASL4</accession>
<organism evidence="2 3">
    <name type="scientific">Pigmentiphaga aceris</name>
    <dbReference type="NCBI Taxonomy" id="1940612"/>
    <lineage>
        <taxon>Bacteria</taxon>
        <taxon>Pseudomonadati</taxon>
        <taxon>Pseudomonadota</taxon>
        <taxon>Betaproteobacteria</taxon>
        <taxon>Burkholderiales</taxon>
        <taxon>Alcaligenaceae</taxon>
        <taxon>Pigmentiphaga</taxon>
    </lineage>
</organism>
<dbReference type="Gene3D" id="2.40.50.320">
    <property type="entry name" value="Copper binding periplasmic protein CusF"/>
    <property type="match status" value="1"/>
</dbReference>
<name>A0A5C0ASL4_9BURK</name>
<dbReference type="AlphaFoldDB" id="A0A5C0ASL4"/>
<evidence type="ECO:0000313" key="2">
    <source>
        <dbReference type="EMBL" id="QEI05262.1"/>
    </source>
</evidence>
<gene>
    <name evidence="2" type="ORF">FXN63_04985</name>
</gene>
<protein>
    <submittedName>
        <fullName evidence="2">Copper-binding protein</fullName>
    </submittedName>
</protein>
<reference evidence="2 3" key="1">
    <citation type="submission" date="2019-08" db="EMBL/GenBank/DDBJ databases">
        <title>Amphibian skin-associated Pigmentiphaga: genome sequence and occurrence across geography and hosts.</title>
        <authorList>
            <person name="Bletz M.C."/>
            <person name="Bunk B."/>
            <person name="Sproeer C."/>
            <person name="Biwer P."/>
            <person name="Reiter S."/>
            <person name="Rabemananjara F.C.E."/>
            <person name="Schulz S."/>
            <person name="Overmann J."/>
            <person name="Vences M."/>
        </authorList>
    </citation>
    <scope>NUCLEOTIDE SEQUENCE [LARGE SCALE GENOMIC DNA]</scope>
    <source>
        <strain evidence="2 3">Mada1488</strain>
    </source>
</reference>
<evidence type="ECO:0000313" key="3">
    <source>
        <dbReference type="Proteomes" id="UP000325161"/>
    </source>
</evidence>
<proteinExistence type="predicted"/>
<dbReference type="OrthoDB" id="9180744at2"/>
<feature type="chain" id="PRO_5022779711" evidence="1">
    <location>
        <begin position="27"/>
        <end position="110"/>
    </location>
</feature>
<dbReference type="KEGG" id="pacr:FXN63_04985"/>
<dbReference type="InterPro" id="IPR021647">
    <property type="entry name" value="CusF_Ec"/>
</dbReference>
<sequence>MQAYQTVLWSVLVVLGAFPLAALAQAASASAAAAQTVATTEGEVRRLDKMLGTLTIRHGEIRNLDMPPMSMVFTARDKAQLDAMSVGDRIRFVATNENGKFIASEIDVVR</sequence>
<dbReference type="RefSeq" id="WP_148813400.1">
    <property type="nucleotide sequence ID" value="NZ_CP043046.1"/>
</dbReference>
<dbReference type="Pfam" id="PF11604">
    <property type="entry name" value="CusF_Ec"/>
    <property type="match status" value="1"/>
</dbReference>
<keyword evidence="1" id="KW-0732">Signal</keyword>
<dbReference type="Proteomes" id="UP000325161">
    <property type="component" value="Chromosome"/>
</dbReference>
<dbReference type="EMBL" id="CP043046">
    <property type="protein sequence ID" value="QEI05262.1"/>
    <property type="molecule type" value="Genomic_DNA"/>
</dbReference>
<feature type="signal peptide" evidence="1">
    <location>
        <begin position="1"/>
        <end position="26"/>
    </location>
</feature>
<keyword evidence="3" id="KW-1185">Reference proteome</keyword>
<dbReference type="InterPro" id="IPR042230">
    <property type="entry name" value="CusF_sf"/>
</dbReference>
<evidence type="ECO:0000256" key="1">
    <source>
        <dbReference type="SAM" id="SignalP"/>
    </source>
</evidence>